<dbReference type="OrthoDB" id="7396459at2759"/>
<dbReference type="Proteomes" id="UP000270296">
    <property type="component" value="Unassembled WGS sequence"/>
</dbReference>
<dbReference type="GO" id="GO:0003723">
    <property type="term" value="F:RNA binding"/>
    <property type="evidence" value="ECO:0007669"/>
    <property type="project" value="UniProtKB-UniRule"/>
</dbReference>
<dbReference type="CDD" id="cd17960">
    <property type="entry name" value="DEADc_DDX55"/>
    <property type="match status" value="1"/>
</dbReference>
<dbReference type="SMART" id="SM00487">
    <property type="entry name" value="DEXDc"/>
    <property type="match status" value="1"/>
</dbReference>
<comment type="similarity">
    <text evidence="4">Belongs to the DEAD box helicase family.</text>
</comment>
<gene>
    <name evidence="7" type="ORF">SBAD_LOCUS8412</name>
</gene>
<sequence length="302" mass="33977">MMSDDHYGKWTSRSGKASWKLEVLRSVNDAIPKFTDIFDEETFYFTAFLVVVSSERTIPLFISRQDVFVQAPTGSGKTLAFVLPLLEILLRREEKWGKFEVGAIVVVPNRELGLQIHDVLAPFLEALPFLRQVVFCGKRKITVDVTEFRNEGGNIVIGTPGRLETLLEASSEEFSLLNYVKSLDVLILDEADRLLERGFSKSMDKILSTLTKQRRTGLFSATLTDQVEEVIKVGLRNPVKVIIDTEDHVLVPSEVDASSRMRKMPTSIKNYYAVSVCICLCGRGTDIERIISSHASSLRNDK</sequence>
<dbReference type="SUPFAM" id="SSF52540">
    <property type="entry name" value="P-loop containing nucleoside triphosphate hydrolases"/>
    <property type="match status" value="1"/>
</dbReference>
<evidence type="ECO:0000256" key="1">
    <source>
        <dbReference type="ARBA" id="ARBA00022741"/>
    </source>
</evidence>
<reference evidence="9" key="1">
    <citation type="submission" date="2016-06" db="UniProtKB">
        <authorList>
            <consortium name="WormBaseParasite"/>
        </authorList>
    </citation>
    <scope>IDENTIFICATION</scope>
</reference>
<evidence type="ECO:0000313" key="9">
    <source>
        <dbReference type="WBParaSite" id="SBAD_0000872101-mRNA-1"/>
    </source>
</evidence>
<dbReference type="Gene3D" id="3.40.50.300">
    <property type="entry name" value="P-loop containing nucleotide triphosphate hydrolases"/>
    <property type="match status" value="1"/>
</dbReference>
<comment type="domain">
    <text evidence="5">The Q motif is unique to and characteristic of the DEAD box family of RNA helicases and controls ATP binding and hydrolysis.</text>
</comment>
<dbReference type="PANTHER" id="PTHR24031">
    <property type="entry name" value="RNA HELICASE"/>
    <property type="match status" value="1"/>
</dbReference>
<name>A0A183IXR4_9BILA</name>
<comment type="catalytic activity">
    <reaction evidence="5">
        <text>ATP + H2O = ADP + phosphate + H(+)</text>
        <dbReference type="Rhea" id="RHEA:13065"/>
        <dbReference type="ChEBI" id="CHEBI:15377"/>
        <dbReference type="ChEBI" id="CHEBI:15378"/>
        <dbReference type="ChEBI" id="CHEBI:30616"/>
        <dbReference type="ChEBI" id="CHEBI:43474"/>
        <dbReference type="ChEBI" id="CHEBI:456216"/>
        <dbReference type="EC" id="3.6.4.13"/>
    </reaction>
</comment>
<dbReference type="InterPro" id="IPR000629">
    <property type="entry name" value="RNA-helicase_DEAD-box_CS"/>
</dbReference>
<evidence type="ECO:0000259" key="6">
    <source>
        <dbReference type="PROSITE" id="PS51192"/>
    </source>
</evidence>
<comment type="function">
    <text evidence="5">RNA helicase.</text>
</comment>
<keyword evidence="2 4" id="KW-0378">Hydrolase</keyword>
<evidence type="ECO:0000313" key="7">
    <source>
        <dbReference type="EMBL" id="VDP16989.1"/>
    </source>
</evidence>
<keyword evidence="3 4" id="KW-0067">ATP-binding</keyword>
<evidence type="ECO:0000256" key="3">
    <source>
        <dbReference type="ARBA" id="ARBA00022840"/>
    </source>
</evidence>
<accession>A0A183IXR4</accession>
<keyword evidence="1 4" id="KW-0547">Nucleotide-binding</keyword>
<evidence type="ECO:0000256" key="4">
    <source>
        <dbReference type="RuleBase" id="RU000492"/>
    </source>
</evidence>
<keyword evidence="4" id="KW-0347">Helicase</keyword>
<proteinExistence type="inferred from homology"/>
<dbReference type="EC" id="3.6.4.13" evidence="5"/>
<dbReference type="PROSITE" id="PS51192">
    <property type="entry name" value="HELICASE_ATP_BIND_1"/>
    <property type="match status" value="1"/>
</dbReference>
<dbReference type="AlphaFoldDB" id="A0A183IXR4"/>
<dbReference type="InterPro" id="IPR011545">
    <property type="entry name" value="DEAD/DEAH_box_helicase_dom"/>
</dbReference>
<dbReference type="GO" id="GO:0005524">
    <property type="term" value="F:ATP binding"/>
    <property type="evidence" value="ECO:0007669"/>
    <property type="project" value="UniProtKB-UniRule"/>
</dbReference>
<feature type="domain" description="Helicase ATP-binding" evidence="6">
    <location>
        <begin position="58"/>
        <end position="241"/>
    </location>
</feature>
<dbReference type="EMBL" id="UZAM01011565">
    <property type="protein sequence ID" value="VDP16989.1"/>
    <property type="molecule type" value="Genomic_DNA"/>
</dbReference>
<reference evidence="7 8" key="2">
    <citation type="submission" date="2018-11" db="EMBL/GenBank/DDBJ databases">
        <authorList>
            <consortium name="Pathogen Informatics"/>
        </authorList>
    </citation>
    <scope>NUCLEOTIDE SEQUENCE [LARGE SCALE GENOMIC DNA]</scope>
</reference>
<dbReference type="InterPro" id="IPR014001">
    <property type="entry name" value="Helicase_ATP-bd"/>
</dbReference>
<dbReference type="PROSITE" id="PS00039">
    <property type="entry name" value="DEAD_ATP_HELICASE"/>
    <property type="match status" value="1"/>
</dbReference>
<keyword evidence="8" id="KW-1185">Reference proteome</keyword>
<evidence type="ECO:0000256" key="5">
    <source>
        <dbReference type="RuleBase" id="RU365068"/>
    </source>
</evidence>
<dbReference type="GO" id="GO:0016787">
    <property type="term" value="F:hydrolase activity"/>
    <property type="evidence" value="ECO:0007669"/>
    <property type="project" value="UniProtKB-KW"/>
</dbReference>
<organism evidence="9">
    <name type="scientific">Soboliphyme baturini</name>
    <dbReference type="NCBI Taxonomy" id="241478"/>
    <lineage>
        <taxon>Eukaryota</taxon>
        <taxon>Metazoa</taxon>
        <taxon>Ecdysozoa</taxon>
        <taxon>Nematoda</taxon>
        <taxon>Enoplea</taxon>
        <taxon>Dorylaimia</taxon>
        <taxon>Dioctophymatida</taxon>
        <taxon>Dioctophymatoidea</taxon>
        <taxon>Soboliphymatidae</taxon>
        <taxon>Soboliphyme</taxon>
    </lineage>
</organism>
<dbReference type="GO" id="GO:0003724">
    <property type="term" value="F:RNA helicase activity"/>
    <property type="evidence" value="ECO:0007669"/>
    <property type="project" value="UniProtKB-EC"/>
</dbReference>
<evidence type="ECO:0000313" key="8">
    <source>
        <dbReference type="Proteomes" id="UP000270296"/>
    </source>
</evidence>
<dbReference type="Pfam" id="PF00270">
    <property type="entry name" value="DEAD"/>
    <property type="match status" value="1"/>
</dbReference>
<evidence type="ECO:0000256" key="2">
    <source>
        <dbReference type="ARBA" id="ARBA00022801"/>
    </source>
</evidence>
<keyword evidence="5" id="KW-0694">RNA-binding</keyword>
<protein>
    <recommendedName>
        <fullName evidence="5">ATP-dependent RNA helicase</fullName>
        <ecNumber evidence="5">3.6.4.13</ecNumber>
    </recommendedName>
</protein>
<dbReference type="WBParaSite" id="SBAD_0000872101-mRNA-1">
    <property type="protein sequence ID" value="SBAD_0000872101-mRNA-1"/>
    <property type="gene ID" value="SBAD_0000872101"/>
</dbReference>
<dbReference type="InterPro" id="IPR027417">
    <property type="entry name" value="P-loop_NTPase"/>
</dbReference>